<dbReference type="NCBIfam" id="TIGR03953">
    <property type="entry name" value="rplD_bact"/>
    <property type="match status" value="1"/>
</dbReference>
<evidence type="ECO:0000256" key="1">
    <source>
        <dbReference type="ARBA" id="ARBA00010528"/>
    </source>
</evidence>
<protein>
    <recommendedName>
        <fullName evidence="4 5">Large ribosomal subunit protein uL4</fullName>
    </recommendedName>
</protein>
<keyword evidence="3 5" id="KW-0687">Ribonucleoprotein</keyword>
<comment type="subunit">
    <text evidence="5">Part of the 50S ribosomal subunit.</text>
</comment>
<proteinExistence type="inferred from homology"/>
<sequence>MKYPVYNQKGEEVKNTLLPKEIFDVKENPDLIYQVVVSQMANRRRISAHTKDRSEVRGGGRKPWQQKGTGRARAGSIRSPIWKGGGVTFGPRKEKKFKKIIPKKIKRKALFMVLAAKAKENLLIISDKLKIEKPKTKEIFKILKKFPCQGKNCLVALPSIDKNLILAARNLPKIKIIEARNLNCLDLLSFKYLLMPKETIKIIKETFRK</sequence>
<evidence type="ECO:0000313" key="7">
    <source>
        <dbReference type="EMBL" id="PIR91311.1"/>
    </source>
</evidence>
<dbReference type="InterPro" id="IPR013005">
    <property type="entry name" value="Ribosomal_uL4-like"/>
</dbReference>
<evidence type="ECO:0000256" key="3">
    <source>
        <dbReference type="ARBA" id="ARBA00023274"/>
    </source>
</evidence>
<dbReference type="SUPFAM" id="SSF52166">
    <property type="entry name" value="Ribosomal protein L4"/>
    <property type="match status" value="1"/>
</dbReference>
<comment type="similarity">
    <text evidence="1 5">Belongs to the universal ribosomal protein uL4 family.</text>
</comment>
<accession>A0A2H0UWU9</accession>
<evidence type="ECO:0000256" key="4">
    <source>
        <dbReference type="ARBA" id="ARBA00035244"/>
    </source>
</evidence>
<comment type="caution">
    <text evidence="7">The sequence shown here is derived from an EMBL/GenBank/DDBJ whole genome shotgun (WGS) entry which is preliminary data.</text>
</comment>
<name>A0A2H0UWU9_9BACT</name>
<comment type="function">
    <text evidence="5">One of the primary rRNA binding proteins, this protein initially binds near the 5'-end of the 23S rRNA. It is important during the early stages of 50S assembly. It makes multiple contacts with different domains of the 23S rRNA in the assembled 50S subunit and ribosome.</text>
</comment>
<dbReference type="AlphaFoldDB" id="A0A2H0UWU9"/>
<dbReference type="PANTHER" id="PTHR10746:SF6">
    <property type="entry name" value="LARGE RIBOSOMAL SUBUNIT PROTEIN UL4M"/>
    <property type="match status" value="1"/>
</dbReference>
<reference evidence="8" key="1">
    <citation type="submission" date="2017-09" db="EMBL/GenBank/DDBJ databases">
        <title>Depth-based differentiation of microbial function through sediment-hosted aquifers and enrichment of novel symbionts in the deep terrestrial subsurface.</title>
        <authorList>
            <person name="Probst A.J."/>
            <person name="Ladd B."/>
            <person name="Jarett J.K."/>
            <person name="Geller-Mcgrath D.E."/>
            <person name="Sieber C.M.K."/>
            <person name="Emerson J.B."/>
            <person name="Anantharaman K."/>
            <person name="Thomas B.C."/>
            <person name="Malmstrom R."/>
            <person name="Stieglmeier M."/>
            <person name="Klingl A."/>
            <person name="Woyke T."/>
            <person name="Ryan C.M."/>
            <person name="Banfield J.F."/>
        </authorList>
    </citation>
    <scope>NUCLEOTIDE SEQUENCE [LARGE SCALE GENOMIC DNA]</scope>
</reference>
<dbReference type="InterPro" id="IPR023574">
    <property type="entry name" value="Ribosomal_uL4_dom_sf"/>
</dbReference>
<dbReference type="GO" id="GO:0003735">
    <property type="term" value="F:structural constituent of ribosome"/>
    <property type="evidence" value="ECO:0007669"/>
    <property type="project" value="InterPro"/>
</dbReference>
<comment type="function">
    <text evidence="5">Forms part of the polypeptide exit tunnel.</text>
</comment>
<evidence type="ECO:0000313" key="8">
    <source>
        <dbReference type="Proteomes" id="UP000230882"/>
    </source>
</evidence>
<dbReference type="Proteomes" id="UP000230882">
    <property type="component" value="Unassembled WGS sequence"/>
</dbReference>
<dbReference type="GO" id="GO:0005840">
    <property type="term" value="C:ribosome"/>
    <property type="evidence" value="ECO:0007669"/>
    <property type="project" value="UniProtKB-KW"/>
</dbReference>
<gene>
    <name evidence="5" type="primary">rplD</name>
    <name evidence="7" type="ORF">COU02_00675</name>
</gene>
<dbReference type="EMBL" id="PFAU01000016">
    <property type="protein sequence ID" value="PIR91311.1"/>
    <property type="molecule type" value="Genomic_DNA"/>
</dbReference>
<keyword evidence="5" id="KW-0699">rRNA-binding</keyword>
<dbReference type="GO" id="GO:0019843">
    <property type="term" value="F:rRNA binding"/>
    <property type="evidence" value="ECO:0007669"/>
    <property type="project" value="UniProtKB-UniRule"/>
</dbReference>
<evidence type="ECO:0000256" key="5">
    <source>
        <dbReference type="HAMAP-Rule" id="MF_01328"/>
    </source>
</evidence>
<dbReference type="Gene3D" id="3.40.1370.10">
    <property type="match status" value="1"/>
</dbReference>
<evidence type="ECO:0000256" key="6">
    <source>
        <dbReference type="SAM" id="MobiDB-lite"/>
    </source>
</evidence>
<dbReference type="GO" id="GO:1990904">
    <property type="term" value="C:ribonucleoprotein complex"/>
    <property type="evidence" value="ECO:0007669"/>
    <property type="project" value="UniProtKB-KW"/>
</dbReference>
<feature type="compositionally biased region" description="Basic and acidic residues" evidence="6">
    <location>
        <begin position="49"/>
        <end position="58"/>
    </location>
</feature>
<dbReference type="GO" id="GO:0006412">
    <property type="term" value="P:translation"/>
    <property type="evidence" value="ECO:0007669"/>
    <property type="project" value="UniProtKB-UniRule"/>
</dbReference>
<keyword evidence="2 5" id="KW-0689">Ribosomal protein</keyword>
<dbReference type="Pfam" id="PF00573">
    <property type="entry name" value="Ribosomal_L4"/>
    <property type="match status" value="1"/>
</dbReference>
<feature type="region of interest" description="Disordered" evidence="6">
    <location>
        <begin position="47"/>
        <end position="72"/>
    </location>
</feature>
<keyword evidence="5" id="KW-0694">RNA-binding</keyword>
<dbReference type="InterPro" id="IPR002136">
    <property type="entry name" value="Ribosomal_uL4"/>
</dbReference>
<dbReference type="PANTHER" id="PTHR10746">
    <property type="entry name" value="50S RIBOSOMAL PROTEIN L4"/>
    <property type="match status" value="1"/>
</dbReference>
<dbReference type="HAMAP" id="MF_01328_B">
    <property type="entry name" value="Ribosomal_uL4_B"/>
    <property type="match status" value="1"/>
</dbReference>
<evidence type="ECO:0000256" key="2">
    <source>
        <dbReference type="ARBA" id="ARBA00022980"/>
    </source>
</evidence>
<organism evidence="7 8">
    <name type="scientific">bacterium (Candidatus Gribaldobacteria) CG10_big_fil_rev_8_21_14_0_10_37_46</name>
    <dbReference type="NCBI Taxonomy" id="2014276"/>
    <lineage>
        <taxon>Bacteria</taxon>
        <taxon>Candidatus Gribaldobacteria</taxon>
    </lineage>
</organism>